<proteinExistence type="predicted"/>
<comment type="caution">
    <text evidence="2">The sequence shown here is derived from an EMBL/GenBank/DDBJ whole genome shotgun (WGS) entry which is preliminary data.</text>
</comment>
<dbReference type="Proteomes" id="UP000789595">
    <property type="component" value="Unassembled WGS sequence"/>
</dbReference>
<evidence type="ECO:0000313" key="2">
    <source>
        <dbReference type="EMBL" id="CAH0376430.1"/>
    </source>
</evidence>
<evidence type="ECO:0008006" key="4">
    <source>
        <dbReference type="Google" id="ProtNLM"/>
    </source>
</evidence>
<sequence length="221" mass="23451">MLAVCHKRSSAVTVMLALLLACTSPLTDAFTPSRTPPRRIPGRRATATAAPPAVVTEVTAAQVFGRLADKKLLLDVPGAGTPEMKDCCHGGCDNCDYSRVFDEMNAGKAKWVACYARCTVVREHSDGRRHEAPVRDLFGGDERLGVAEFVARLGEVDPRPAMGARPADLTSDFDAAAAEGLVRKVVGGDEVSREAWGDALVAISGEAHGVAWRPWAKALVG</sequence>
<gene>
    <name evidence="2" type="ORF">PECAL_5P10170</name>
</gene>
<keyword evidence="3" id="KW-1185">Reference proteome</keyword>
<accession>A0A8J2ST39</accession>
<keyword evidence="1" id="KW-0732">Signal</keyword>
<protein>
    <recommendedName>
        <fullName evidence="4">Oxidoreductase-like domain-containing protein</fullName>
    </recommendedName>
</protein>
<dbReference type="EMBL" id="CAKKNE010000005">
    <property type="protein sequence ID" value="CAH0376430.1"/>
    <property type="molecule type" value="Genomic_DNA"/>
</dbReference>
<evidence type="ECO:0000256" key="1">
    <source>
        <dbReference type="SAM" id="SignalP"/>
    </source>
</evidence>
<dbReference type="PROSITE" id="PS51257">
    <property type="entry name" value="PROKAR_LIPOPROTEIN"/>
    <property type="match status" value="1"/>
</dbReference>
<reference evidence="2" key="1">
    <citation type="submission" date="2021-11" db="EMBL/GenBank/DDBJ databases">
        <authorList>
            <consortium name="Genoscope - CEA"/>
            <person name="William W."/>
        </authorList>
    </citation>
    <scope>NUCLEOTIDE SEQUENCE</scope>
</reference>
<dbReference type="AlphaFoldDB" id="A0A8J2ST39"/>
<name>A0A8J2ST39_9STRA</name>
<feature type="signal peptide" evidence="1">
    <location>
        <begin position="1"/>
        <end position="29"/>
    </location>
</feature>
<evidence type="ECO:0000313" key="3">
    <source>
        <dbReference type="Proteomes" id="UP000789595"/>
    </source>
</evidence>
<dbReference type="OrthoDB" id="196898at2759"/>
<organism evidence="2 3">
    <name type="scientific">Pelagomonas calceolata</name>
    <dbReference type="NCBI Taxonomy" id="35677"/>
    <lineage>
        <taxon>Eukaryota</taxon>
        <taxon>Sar</taxon>
        <taxon>Stramenopiles</taxon>
        <taxon>Ochrophyta</taxon>
        <taxon>Pelagophyceae</taxon>
        <taxon>Pelagomonadales</taxon>
        <taxon>Pelagomonadaceae</taxon>
        <taxon>Pelagomonas</taxon>
    </lineage>
</organism>
<feature type="chain" id="PRO_5035257715" description="Oxidoreductase-like domain-containing protein" evidence="1">
    <location>
        <begin position="30"/>
        <end position="221"/>
    </location>
</feature>